<sequence length="441" mass="51341">MNSTAKGDRLEEQVFKDLKSLIDNDEFLFKKEFCRIYRKKRYYSKARDDNIEFDISIEVFMPNMEEYSFLFLTECKNYNHAVPVNDVEEFIIKVAQVAGHNVKGVFATASAFQTGAKKVAEHYKLGHIRYFSDTSFKWELPRTPSGTLVTSLAPHEIAQAITSEAYESRTFDYFMWSARGHTNSMLQFFKDLIAGQGIPIERLQHLMNLRSTNRVPFLSKAEIEGMASTYLAEAGYTSGKVALNHLRRRLPALTHVRIHRQISRPDNPRYEDFLARADFQYGVIDVYKQAHQDIRQERFTVAHEFSHFLLGHGNYMHREMCEEQDFLLNSPIGPISDIARMEFQANHLASCTLMPGENFYYRFLNLARQHRLYRGNKAILYLDKQSCNIQLFKIVTSTLSRDFEVTRRMAAIRLEGMGLLKDDRHHPSLAFTDLLGEFRKY</sequence>
<dbReference type="InterPro" id="IPR007560">
    <property type="entry name" value="Restrct_endonuc_IV_Mrr"/>
</dbReference>
<dbReference type="InterPro" id="IPR010359">
    <property type="entry name" value="IrrE_HExxH"/>
</dbReference>
<dbReference type="InterPro" id="IPR011856">
    <property type="entry name" value="tRNA_endonuc-like_dom_sf"/>
</dbReference>
<gene>
    <name evidence="3" type="ORF">HNQ09_000422</name>
</gene>
<proteinExistence type="predicted"/>
<evidence type="ECO:0000313" key="3">
    <source>
        <dbReference type="EMBL" id="MBB5233005.1"/>
    </source>
</evidence>
<dbReference type="Pfam" id="PF06114">
    <property type="entry name" value="Peptidase_M78"/>
    <property type="match status" value="1"/>
</dbReference>
<protein>
    <submittedName>
        <fullName evidence="3">Zn-dependent peptidase ImmA (M78 family)</fullName>
    </submittedName>
</protein>
<dbReference type="Pfam" id="PF04471">
    <property type="entry name" value="Mrr_cat"/>
    <property type="match status" value="1"/>
</dbReference>
<dbReference type="GO" id="GO:0003677">
    <property type="term" value="F:DNA binding"/>
    <property type="evidence" value="ECO:0007669"/>
    <property type="project" value="InterPro"/>
</dbReference>
<reference evidence="3 4" key="1">
    <citation type="submission" date="2020-08" db="EMBL/GenBank/DDBJ databases">
        <title>Genomic Encyclopedia of Type Strains, Phase IV (KMG-IV): sequencing the most valuable type-strain genomes for metagenomic binning, comparative biology and taxonomic classification.</title>
        <authorList>
            <person name="Goeker M."/>
        </authorList>
    </citation>
    <scope>NUCLEOTIDE SEQUENCE [LARGE SCALE GENOMIC DNA]</scope>
    <source>
        <strain evidence="3 4">DSM 101791</strain>
    </source>
</reference>
<comment type="caution">
    <text evidence="3">The sequence shown here is derived from an EMBL/GenBank/DDBJ whole genome shotgun (WGS) entry which is preliminary data.</text>
</comment>
<keyword evidence="4" id="KW-1185">Reference proteome</keyword>
<dbReference type="EMBL" id="JACHFN010000001">
    <property type="protein sequence ID" value="MBB5233005.1"/>
    <property type="molecule type" value="Genomic_DNA"/>
</dbReference>
<accession>A0A7W8GCD3</accession>
<name>A0A7W8GCD3_9DEIO</name>
<organism evidence="3 4">
    <name type="scientific">Deinococcus budaensis</name>
    <dbReference type="NCBI Taxonomy" id="1665626"/>
    <lineage>
        <taxon>Bacteria</taxon>
        <taxon>Thermotogati</taxon>
        <taxon>Deinococcota</taxon>
        <taxon>Deinococci</taxon>
        <taxon>Deinococcales</taxon>
        <taxon>Deinococcaceae</taxon>
        <taxon>Deinococcus</taxon>
    </lineage>
</organism>
<dbReference type="Gene3D" id="1.10.10.2910">
    <property type="match status" value="1"/>
</dbReference>
<feature type="domain" description="IrrE N-terminal-like" evidence="2">
    <location>
        <begin position="291"/>
        <end position="414"/>
    </location>
</feature>
<evidence type="ECO:0000313" key="4">
    <source>
        <dbReference type="Proteomes" id="UP000525389"/>
    </source>
</evidence>
<dbReference type="Proteomes" id="UP000525389">
    <property type="component" value="Unassembled WGS sequence"/>
</dbReference>
<dbReference type="Gene3D" id="3.40.1350.10">
    <property type="match status" value="1"/>
</dbReference>
<feature type="domain" description="Restriction endonuclease type IV Mrr" evidence="1">
    <location>
        <begin position="66"/>
        <end position="122"/>
    </location>
</feature>
<dbReference type="GO" id="GO:0009307">
    <property type="term" value="P:DNA restriction-modification system"/>
    <property type="evidence" value="ECO:0007669"/>
    <property type="project" value="InterPro"/>
</dbReference>
<dbReference type="RefSeq" id="WP_184024737.1">
    <property type="nucleotide sequence ID" value="NZ_JACHFN010000001.1"/>
</dbReference>
<dbReference type="GO" id="GO:0004519">
    <property type="term" value="F:endonuclease activity"/>
    <property type="evidence" value="ECO:0007669"/>
    <property type="project" value="InterPro"/>
</dbReference>
<dbReference type="AlphaFoldDB" id="A0A7W8GCD3"/>
<evidence type="ECO:0000259" key="1">
    <source>
        <dbReference type="Pfam" id="PF04471"/>
    </source>
</evidence>
<evidence type="ECO:0000259" key="2">
    <source>
        <dbReference type="Pfam" id="PF06114"/>
    </source>
</evidence>